<dbReference type="SUPFAM" id="SSF47769">
    <property type="entry name" value="SAM/Pointed domain"/>
    <property type="match status" value="1"/>
</dbReference>
<dbReference type="PROSITE" id="PS50105">
    <property type="entry name" value="SAM_DOMAIN"/>
    <property type="match status" value="1"/>
</dbReference>
<dbReference type="Gene3D" id="3.10.20.90">
    <property type="entry name" value="Phosphatidylinositol 3-kinase Catalytic Subunit, Chain A, domain 1"/>
    <property type="match status" value="1"/>
</dbReference>
<feature type="domain" description="SAM" evidence="1">
    <location>
        <begin position="12"/>
        <end position="75"/>
    </location>
</feature>
<sequence length="430" mass="47919">MDLGPQGNIMFWDEHDVHLWLTGLGFPQYETQMREHHITGDILTQLDAEMLKEIGVLTLGQRLAILKAAYHVKLAHGVDIEPGHYVPPSEDEHLTYVRGQGSSGTDTRVSEKVDNWLNGHLRSDLVEESRSPLSVSTANTQSCTTSPNVEDDGINDTVCKVLPAALRKYKINDHWQNYAMFICYGQTERRLSIDEKPLLIFQKLKEGQQNPVFVLKHITDVCGGENGVDNYKSYVYAKSSAVAPQLSYAVAIFPYKTGVDGAFNIVPGDPLIIRSRNQIRWIVQRDPEGTGNIDDTLEQGRVPPGCLLETDIPIASAFAAAYSAQVSNSFSTPRVVPSFSNAPILPCNILATGFVDLTLKEYKGNDDDELDVLPGERVHVYKRYKHLSYVVKDDGDRGWIPNWLITRDACPKRRPPTCTDGLTKAELSSH</sequence>
<gene>
    <name evidence="3" type="ORF">EW145_g504</name>
</gene>
<proteinExistence type="predicted"/>
<evidence type="ECO:0000259" key="2">
    <source>
        <dbReference type="PROSITE" id="PS50200"/>
    </source>
</evidence>
<dbReference type="Gene3D" id="1.10.150.50">
    <property type="entry name" value="Transcription Factor, Ets-1"/>
    <property type="match status" value="1"/>
</dbReference>
<dbReference type="SMART" id="SM00454">
    <property type="entry name" value="SAM"/>
    <property type="match status" value="1"/>
</dbReference>
<dbReference type="SUPFAM" id="SSF50044">
    <property type="entry name" value="SH3-domain"/>
    <property type="match status" value="1"/>
</dbReference>
<dbReference type="Pfam" id="PF00788">
    <property type="entry name" value="RA"/>
    <property type="match status" value="1"/>
</dbReference>
<dbReference type="InterPro" id="IPR001660">
    <property type="entry name" value="SAM"/>
</dbReference>
<evidence type="ECO:0000313" key="4">
    <source>
        <dbReference type="Proteomes" id="UP000308199"/>
    </source>
</evidence>
<dbReference type="EMBL" id="SGPK01000010">
    <property type="protein sequence ID" value="THH11650.1"/>
    <property type="molecule type" value="Genomic_DNA"/>
</dbReference>
<dbReference type="InterPro" id="IPR013761">
    <property type="entry name" value="SAM/pointed_sf"/>
</dbReference>
<dbReference type="InterPro" id="IPR036028">
    <property type="entry name" value="SH3-like_dom_sf"/>
</dbReference>
<dbReference type="AlphaFoldDB" id="A0A4S4LNK7"/>
<dbReference type="SMART" id="SM00314">
    <property type="entry name" value="RA"/>
    <property type="match status" value="1"/>
</dbReference>
<dbReference type="InterPro" id="IPR000159">
    <property type="entry name" value="RA_dom"/>
</dbReference>
<reference evidence="3 4" key="1">
    <citation type="submission" date="2019-02" db="EMBL/GenBank/DDBJ databases">
        <title>Genome sequencing of the rare red list fungi Phellinidium pouzarii.</title>
        <authorList>
            <person name="Buettner E."/>
            <person name="Kellner H."/>
        </authorList>
    </citation>
    <scope>NUCLEOTIDE SEQUENCE [LARGE SCALE GENOMIC DNA]</scope>
    <source>
        <strain evidence="3 4">DSM 108285</strain>
    </source>
</reference>
<organism evidence="3 4">
    <name type="scientific">Phellinidium pouzarii</name>
    <dbReference type="NCBI Taxonomy" id="167371"/>
    <lineage>
        <taxon>Eukaryota</taxon>
        <taxon>Fungi</taxon>
        <taxon>Dikarya</taxon>
        <taxon>Basidiomycota</taxon>
        <taxon>Agaricomycotina</taxon>
        <taxon>Agaricomycetes</taxon>
        <taxon>Hymenochaetales</taxon>
        <taxon>Hymenochaetaceae</taxon>
        <taxon>Phellinidium</taxon>
    </lineage>
</organism>
<evidence type="ECO:0000259" key="1">
    <source>
        <dbReference type="PROSITE" id="PS50105"/>
    </source>
</evidence>
<dbReference type="OrthoDB" id="8883818at2759"/>
<comment type="caution">
    <text evidence="3">The sequence shown here is derived from an EMBL/GenBank/DDBJ whole genome shotgun (WGS) entry which is preliminary data.</text>
</comment>
<dbReference type="PROSITE" id="PS50200">
    <property type="entry name" value="RA"/>
    <property type="match status" value="1"/>
</dbReference>
<name>A0A4S4LNK7_9AGAM</name>
<dbReference type="Proteomes" id="UP000308199">
    <property type="component" value="Unassembled WGS sequence"/>
</dbReference>
<protein>
    <recommendedName>
        <fullName evidence="5">SAM domain-containing protein</fullName>
    </recommendedName>
</protein>
<dbReference type="SUPFAM" id="SSF54236">
    <property type="entry name" value="Ubiquitin-like"/>
    <property type="match status" value="1"/>
</dbReference>
<feature type="domain" description="Ras-associating" evidence="2">
    <location>
        <begin position="155"/>
        <end position="220"/>
    </location>
</feature>
<evidence type="ECO:0008006" key="5">
    <source>
        <dbReference type="Google" id="ProtNLM"/>
    </source>
</evidence>
<evidence type="ECO:0000313" key="3">
    <source>
        <dbReference type="EMBL" id="THH11650.1"/>
    </source>
</evidence>
<dbReference type="Pfam" id="PF07647">
    <property type="entry name" value="SAM_2"/>
    <property type="match status" value="1"/>
</dbReference>
<accession>A0A4S4LNK7</accession>
<keyword evidence="4" id="KW-1185">Reference proteome</keyword>
<dbReference type="InterPro" id="IPR029071">
    <property type="entry name" value="Ubiquitin-like_domsf"/>
</dbReference>
<dbReference type="CDD" id="cd01786">
    <property type="entry name" value="RA_STE50"/>
    <property type="match status" value="1"/>
</dbReference>
<dbReference type="GO" id="GO:0007165">
    <property type="term" value="P:signal transduction"/>
    <property type="evidence" value="ECO:0007669"/>
    <property type="project" value="InterPro"/>
</dbReference>